<protein>
    <submittedName>
        <fullName evidence="1">Uncharacterized protein</fullName>
    </submittedName>
</protein>
<organism evidence="1 2">
    <name type="scientific">Pandoraea terrae</name>
    <dbReference type="NCBI Taxonomy" id="1537710"/>
    <lineage>
        <taxon>Bacteria</taxon>
        <taxon>Pseudomonadati</taxon>
        <taxon>Pseudomonadota</taxon>
        <taxon>Betaproteobacteria</taxon>
        <taxon>Burkholderiales</taxon>
        <taxon>Burkholderiaceae</taxon>
        <taxon>Pandoraea</taxon>
    </lineage>
</organism>
<proteinExistence type="predicted"/>
<accession>A0A5E4V4M7</accession>
<sequence length="90" mass="10187">MIEARHLPPDDETKARMREHGDHEVVRLCDITSRMVALAAIGGQGSIASLDDKFIYAFFEEMEDLSKEAYDLAGLVAEHRFREAVDHVQD</sequence>
<keyword evidence="2" id="KW-1185">Reference proteome</keyword>
<gene>
    <name evidence="1" type="ORF">PTE30175_02377</name>
</gene>
<evidence type="ECO:0000313" key="1">
    <source>
        <dbReference type="EMBL" id="VVE07262.1"/>
    </source>
</evidence>
<evidence type="ECO:0000313" key="2">
    <source>
        <dbReference type="Proteomes" id="UP000414233"/>
    </source>
</evidence>
<dbReference type="Proteomes" id="UP000414233">
    <property type="component" value="Unassembled WGS sequence"/>
</dbReference>
<dbReference type="RefSeq" id="WP_150697233.1">
    <property type="nucleotide sequence ID" value="NZ_CABPRZ010000008.1"/>
</dbReference>
<dbReference type="AlphaFoldDB" id="A0A5E4V4M7"/>
<dbReference type="EMBL" id="CABPRZ010000008">
    <property type="protein sequence ID" value="VVE07262.1"/>
    <property type="molecule type" value="Genomic_DNA"/>
</dbReference>
<reference evidence="1 2" key="1">
    <citation type="submission" date="2019-08" db="EMBL/GenBank/DDBJ databases">
        <authorList>
            <person name="Peeters C."/>
        </authorList>
    </citation>
    <scope>NUCLEOTIDE SEQUENCE [LARGE SCALE GENOMIC DNA]</scope>
    <source>
        <strain evidence="1 2">LMG 30175</strain>
    </source>
</reference>
<name>A0A5E4V4M7_9BURK</name>